<dbReference type="RefSeq" id="YP_009831841.1">
    <property type="nucleotide sequence ID" value="NC_048650.1"/>
</dbReference>
<reference evidence="1 2" key="1">
    <citation type="submission" date="2016-09" db="EMBL/GenBank/DDBJ databases">
        <title>Complete Genome Sequence of Streptomyces 5a phage BRock.</title>
        <authorList>
            <person name="Crossman A."/>
            <person name="Baron S."/>
            <person name="Jamdagni P."/>
            <person name="Khatri P."/>
            <person name="Sharma D."/>
            <person name="Pandey M."/>
            <person name="Goyal S."/>
            <person name="Kumar S."/>
            <person name="Phogat A."/>
            <person name="Chawla G."/>
            <person name="Pasricha M."/>
            <person name="Gupta K."/>
            <person name="Bazzad D."/>
            <person name="Aggarwal V."/>
            <person name="Poughat A."/>
            <person name="Singh K."/>
            <person name="Rana P."/>
            <person name="Gautam R."/>
            <person name="Sharma V."/>
            <person name="Tyagi D."/>
            <person name="Shahi A."/>
            <person name="Jangra N."/>
            <person name="Malik M."/>
            <person name="Sidhu P.K."/>
            <person name="Malik S."/>
            <person name="Ghalyan Y."/>
            <person name="Sharma S.S."/>
            <person name="Malik A."/>
            <person name="Chuttani R."/>
            <person name="Bamal N."/>
            <person name="Bhadula D."/>
            <person name="Batra A."/>
            <person name="Temple L."/>
            <person name="Nehra K."/>
        </authorList>
    </citation>
    <scope>NUCLEOTIDE SEQUENCE [LARGE SCALE GENOMIC DNA]</scope>
</reference>
<dbReference type="Proteomes" id="UP000224898">
    <property type="component" value="Segment"/>
</dbReference>
<dbReference type="GeneID" id="55601530"/>
<dbReference type="EMBL" id="KX925554">
    <property type="protein sequence ID" value="APC46378.1"/>
    <property type="molecule type" value="Genomic_DNA"/>
</dbReference>
<protein>
    <submittedName>
        <fullName evidence="1">Tape measure protein</fullName>
    </submittedName>
</protein>
<dbReference type="KEGG" id="vg:55601530"/>
<proteinExistence type="predicted"/>
<name>A0A1J0GW11_9CAUD</name>
<evidence type="ECO:0000313" key="2">
    <source>
        <dbReference type="Proteomes" id="UP000224898"/>
    </source>
</evidence>
<organism evidence="1 2">
    <name type="scientific">Streptomyces phage BRock</name>
    <dbReference type="NCBI Taxonomy" id="1913591"/>
    <lineage>
        <taxon>Viruses</taxon>
        <taxon>Duplodnaviria</taxon>
        <taxon>Heunggongvirae</taxon>
        <taxon>Uroviricota</taxon>
        <taxon>Caudoviricetes</taxon>
        <taxon>Borockvirus</taxon>
        <taxon>Borockvirus brock</taxon>
    </lineage>
</organism>
<evidence type="ECO:0000313" key="1">
    <source>
        <dbReference type="EMBL" id="APC46378.1"/>
    </source>
</evidence>
<sequence>MYEVGDKLHWISDISFDDEGEDLPMDAVERDAEVTHIDSDGTVYVKFGDGLEEYFHPVNMQDFFERVVS</sequence>
<accession>A0A1J0GW11</accession>
<keyword evidence="2" id="KW-1185">Reference proteome</keyword>